<feature type="repeat" description="ANK" evidence="10">
    <location>
        <begin position="1147"/>
        <end position="1179"/>
    </location>
</feature>
<evidence type="ECO:0000256" key="12">
    <source>
        <dbReference type="SAM" id="MobiDB-lite"/>
    </source>
</evidence>
<feature type="compositionally biased region" description="Basic and acidic residues" evidence="12">
    <location>
        <begin position="193"/>
        <end position="215"/>
    </location>
</feature>
<keyword evidence="1" id="KW-0597">Phosphoprotein</keyword>
<dbReference type="EMBL" id="BLXT01002015">
    <property type="protein sequence ID" value="GFN90321.1"/>
    <property type="molecule type" value="Genomic_DNA"/>
</dbReference>
<keyword evidence="6" id="KW-0770">Synapse</keyword>
<feature type="repeat" description="ANK" evidence="10">
    <location>
        <begin position="1279"/>
        <end position="1311"/>
    </location>
</feature>
<proteinExistence type="inferred from homology"/>
<dbReference type="GO" id="GO:0008270">
    <property type="term" value="F:zinc ion binding"/>
    <property type="evidence" value="ECO:0007669"/>
    <property type="project" value="UniProtKB-KW"/>
</dbReference>
<feature type="repeat" description="ANK" evidence="10">
    <location>
        <begin position="1213"/>
        <end position="1245"/>
    </location>
</feature>
<comment type="caution">
    <text evidence="14">The sequence shown here is derived from an EMBL/GenBank/DDBJ whole genome shotgun (WGS) entry which is preliminary data.</text>
</comment>
<evidence type="ECO:0000256" key="8">
    <source>
        <dbReference type="ARBA" id="ARBA00034110"/>
    </source>
</evidence>
<dbReference type="Pfam" id="PF00023">
    <property type="entry name" value="Ank"/>
    <property type="match status" value="1"/>
</dbReference>
<feature type="compositionally biased region" description="Polar residues" evidence="12">
    <location>
        <begin position="285"/>
        <end position="295"/>
    </location>
</feature>
<dbReference type="InterPro" id="IPR058056">
    <property type="entry name" value="WH_TANC1/2"/>
</dbReference>
<keyword evidence="3 11" id="KW-0479">Metal-binding</keyword>
<dbReference type="InterPro" id="IPR011990">
    <property type="entry name" value="TPR-like_helical_dom_sf"/>
</dbReference>
<sequence length="1555" mass="168554">MSQRAGMDSPGLEVCPACHRPFDTGKKRRLIDTCGHERCYTCMFNSELCPVCVAQAALHRDAPRPLVDPAGYTAHRPKLKTNGHLTTEMKGRRPDYTGNDPHGDVPDLPPPRGSSLSPVPPGSYKVAPPVPAKPKYFQQMASRGNVRSPPPSQGIEPPQSQPNNRGPTFYGTDSTPTAPGLPIVGGAVPSKVPAERREVPSPHLNREGLTEDKDSPPPPPPDVAQTDLMMRLGLLLGDRVPPGGVATGVGVEAATSTPMHPPGGVVESGEGLQRGAGGGPAAWGQSVSSLSSNEMTPERGISDTSPMSTLTVSSGSELPPGAPRPHSQPYPQHPSQLAASRDFSADSLHSLVSASSSISPQATTQRPHSITTSMPGAIEELPLFGGKRRSSLRTSARGTVVDGRFRFTPVKPPALNLAPLVFEVPHPEGGKPVFVGRAWLFAELERVLSVTEGGGASGPVGVVIVGGLGTGKTALVEQLVEHSCFGGDSGSGGENGGMIYSKPSGQVPIRNSASSAPLTDYAALNGLGYQVVAYHVCQADHSSTCMVADMVSSLAAQLARAPQLAAYRDLLLQEPHLQNLLNVRECVQNPSLSFLKGILEPLRTLKNAGKIFADSCLILVDSLNEAEFHKPDYGDTIAAFLSRHANKFPAWLKLLVTVQTGFQEITTLLPFHRIFLDDKAEHAGEGQRTGGASEFQGNFQRGISAHVSSNSHVAQDISDYVNYRLSTSTALRNSLAAVNNNNSTNNSGSSSQNLKREERELHAKFSQHIQALAKGSFLYTKLVLDLMEQSQLVPKSSNFKLLPVTLAEVFLLRFNLKFSSVRAFERVSTILGVCLAALQPLTAEDIFLTVNSGSIHRYVSWEDFCQRMAVLHGFLYRRHDNTFMFFHPAFRDWLIRRDESDSPKFLCDLRNGHALMAFRLTRVSAPLPPEKTIELGHHILKAHIYKSVSRQLGYSSRDMQAYWMCLSSVCLDAALASHRNCFSPNVKVSRLILLAGGSPNARTEYLGGAPLLCVSARYGFPDMVSLLLEFGADPNATCRESGMAALGHAAAAGHLEVMRLLSRQNARLSAVDNQGQCAAVQAVIHGQMEALRFLLSCTWPVVTGEPSRDQAITQCFVAAAATGNRQILEFLHQAYSGSRLNLMDTLLGETAVTAACLHGRKEAAHFLLEIGADVTLPNSKSFPPLLCAAKSGRWEIADALLAVGAELETPDKFGRTAAMIAAGEGHAGVLNLLLDKGANKTSVDKEGLTPLCWACLRGHLLCVETLVRRGSDVQHSDNSGRSPLHLAAFYGDANIVQYLLEHGSQIEHTDLSGMRALDRAIACRNTAVIVCFLRKGAKLGPDTWAMAAGKTDVLLLLLNKLMEDGNILYKKNRIKEASQRYQYALKKFPRESSAEEAQTFRELRLNFLLNLSRCKRKMNDLQSAIDLSTKALDMRPTCFEAYYARARAKRDDRQFASAQQDLLEALRLAPKNRELQRLLTRVKEECREQMARYESGQHGATLGMAPEMMDRISEDEDDSLAFDPRLHRSQGPSIGGIAEDVESVKDRGVPDETAL</sequence>
<evidence type="ECO:0000256" key="2">
    <source>
        <dbReference type="ARBA" id="ARBA00022737"/>
    </source>
</evidence>
<keyword evidence="7 10" id="KW-0040">ANK repeat</keyword>
<dbReference type="InterPro" id="IPR019734">
    <property type="entry name" value="TPR_rpt"/>
</dbReference>
<protein>
    <submittedName>
        <fullName evidence="14">Protein tanc2-like</fullName>
    </submittedName>
</protein>
<feature type="compositionally biased region" description="Pro residues" evidence="12">
    <location>
        <begin position="320"/>
        <end position="332"/>
    </location>
</feature>
<keyword evidence="5" id="KW-0862">Zinc</keyword>
<dbReference type="SMART" id="SM00248">
    <property type="entry name" value="ANK"/>
    <property type="match status" value="8"/>
</dbReference>
<feature type="region of interest" description="Disordered" evidence="12">
    <location>
        <begin position="69"/>
        <end position="225"/>
    </location>
</feature>
<evidence type="ECO:0000256" key="6">
    <source>
        <dbReference type="ARBA" id="ARBA00023018"/>
    </source>
</evidence>
<feature type="compositionally biased region" description="Low complexity" evidence="12">
    <location>
        <begin position="737"/>
        <end position="753"/>
    </location>
</feature>
<reference evidence="14 15" key="1">
    <citation type="journal article" date="2021" name="Elife">
        <title>Chloroplast acquisition without the gene transfer in kleptoplastic sea slugs, Plakobranchus ocellatus.</title>
        <authorList>
            <person name="Maeda T."/>
            <person name="Takahashi S."/>
            <person name="Yoshida T."/>
            <person name="Shimamura S."/>
            <person name="Takaki Y."/>
            <person name="Nagai Y."/>
            <person name="Toyoda A."/>
            <person name="Suzuki Y."/>
            <person name="Arimoto A."/>
            <person name="Ishii H."/>
            <person name="Satoh N."/>
            <person name="Nishiyama T."/>
            <person name="Hasebe M."/>
            <person name="Maruyama T."/>
            <person name="Minagawa J."/>
            <person name="Obokata J."/>
            <person name="Shigenobu S."/>
        </authorList>
    </citation>
    <scope>NUCLEOTIDE SEQUENCE [LARGE SCALE GENOMIC DNA]</scope>
</reference>
<feature type="compositionally biased region" description="Low complexity" evidence="12">
    <location>
        <begin position="246"/>
        <end position="255"/>
    </location>
</feature>
<accession>A0AAV3Z710</accession>
<keyword evidence="2" id="KW-0677">Repeat</keyword>
<dbReference type="Pfam" id="PF25521">
    <property type="entry name" value="WHD_TANC1"/>
    <property type="match status" value="1"/>
</dbReference>
<gene>
    <name evidence="14" type="ORF">PoB_001682700</name>
</gene>
<evidence type="ECO:0000259" key="13">
    <source>
        <dbReference type="PROSITE" id="PS50089"/>
    </source>
</evidence>
<dbReference type="PROSITE" id="PS50089">
    <property type="entry name" value="ZF_RING_2"/>
    <property type="match status" value="1"/>
</dbReference>
<keyword evidence="15" id="KW-1185">Reference proteome</keyword>
<feature type="compositionally biased region" description="Gly residues" evidence="12">
    <location>
        <begin position="272"/>
        <end position="281"/>
    </location>
</feature>
<evidence type="ECO:0000256" key="7">
    <source>
        <dbReference type="ARBA" id="ARBA00023043"/>
    </source>
</evidence>
<dbReference type="Pfam" id="PF12796">
    <property type="entry name" value="Ank_2"/>
    <property type="match status" value="2"/>
</dbReference>
<feature type="domain" description="RING-type" evidence="13">
    <location>
        <begin position="15"/>
        <end position="52"/>
    </location>
</feature>
<evidence type="ECO:0000256" key="11">
    <source>
        <dbReference type="PROSITE-ProRule" id="PRU00175"/>
    </source>
</evidence>
<dbReference type="SMART" id="SM00028">
    <property type="entry name" value="TPR"/>
    <property type="match status" value="3"/>
</dbReference>
<organism evidence="14 15">
    <name type="scientific">Plakobranchus ocellatus</name>
    <dbReference type="NCBI Taxonomy" id="259542"/>
    <lineage>
        <taxon>Eukaryota</taxon>
        <taxon>Metazoa</taxon>
        <taxon>Spiralia</taxon>
        <taxon>Lophotrochozoa</taxon>
        <taxon>Mollusca</taxon>
        <taxon>Gastropoda</taxon>
        <taxon>Heterobranchia</taxon>
        <taxon>Euthyneura</taxon>
        <taxon>Panpulmonata</taxon>
        <taxon>Sacoglossa</taxon>
        <taxon>Placobranchoidea</taxon>
        <taxon>Plakobranchidae</taxon>
        <taxon>Plakobranchus</taxon>
    </lineage>
</organism>
<dbReference type="PROSITE" id="PS50088">
    <property type="entry name" value="ANK_REPEAT"/>
    <property type="match status" value="6"/>
</dbReference>
<dbReference type="Gene3D" id="1.25.40.10">
    <property type="entry name" value="Tetratricopeptide repeat domain"/>
    <property type="match status" value="1"/>
</dbReference>
<dbReference type="InterPro" id="IPR058018">
    <property type="entry name" value="AAA_lid_TANC1/2"/>
</dbReference>
<feature type="region of interest" description="Disordered" evidence="12">
    <location>
        <begin position="351"/>
        <end position="376"/>
    </location>
</feature>
<dbReference type="GO" id="GO:0098794">
    <property type="term" value="C:postsynapse"/>
    <property type="evidence" value="ECO:0007669"/>
    <property type="project" value="UniProtKB-SubCell"/>
</dbReference>
<feature type="region of interest" description="Disordered" evidence="12">
    <location>
        <begin position="1516"/>
        <end position="1555"/>
    </location>
</feature>
<feature type="repeat" description="ANK" evidence="10">
    <location>
        <begin position="1246"/>
        <end position="1278"/>
    </location>
</feature>
<dbReference type="PANTHER" id="PTHR24166:SF55">
    <property type="entry name" value="ROLLING PEBBLES, ISOFORM B"/>
    <property type="match status" value="1"/>
</dbReference>
<evidence type="ECO:0000256" key="4">
    <source>
        <dbReference type="ARBA" id="ARBA00022803"/>
    </source>
</evidence>
<evidence type="ECO:0000256" key="1">
    <source>
        <dbReference type="ARBA" id="ARBA00022553"/>
    </source>
</evidence>
<feature type="region of interest" description="Disordered" evidence="12">
    <location>
        <begin position="737"/>
        <end position="757"/>
    </location>
</feature>
<dbReference type="InterPro" id="IPR036770">
    <property type="entry name" value="Ankyrin_rpt-contain_sf"/>
</dbReference>
<dbReference type="InterPro" id="IPR001841">
    <property type="entry name" value="Znf_RING"/>
</dbReference>
<feature type="repeat" description="ANK" evidence="10">
    <location>
        <begin position="1180"/>
        <end position="1212"/>
    </location>
</feature>
<feature type="compositionally biased region" description="Basic and acidic residues" evidence="12">
    <location>
        <begin position="87"/>
        <end position="105"/>
    </location>
</feature>
<dbReference type="SUPFAM" id="SSF57850">
    <property type="entry name" value="RING/U-box"/>
    <property type="match status" value="1"/>
</dbReference>
<feature type="compositionally biased region" description="Basic and acidic residues" evidence="12">
    <location>
        <begin position="1542"/>
        <end position="1555"/>
    </location>
</feature>
<feature type="compositionally biased region" description="Polar residues" evidence="12">
    <location>
        <begin position="360"/>
        <end position="374"/>
    </location>
</feature>
<dbReference type="Pfam" id="PF25520">
    <property type="entry name" value="AAA_lid_TANC1"/>
    <property type="match status" value="1"/>
</dbReference>
<evidence type="ECO:0000256" key="9">
    <source>
        <dbReference type="ARBA" id="ARBA00038259"/>
    </source>
</evidence>
<dbReference type="Gene3D" id="1.25.40.20">
    <property type="entry name" value="Ankyrin repeat-containing domain"/>
    <property type="match status" value="3"/>
</dbReference>
<evidence type="ECO:0000256" key="10">
    <source>
        <dbReference type="PROSITE-ProRule" id="PRU00023"/>
    </source>
</evidence>
<feature type="compositionally biased region" description="Polar residues" evidence="12">
    <location>
        <begin position="161"/>
        <end position="177"/>
    </location>
</feature>
<dbReference type="InterPro" id="IPR002110">
    <property type="entry name" value="Ankyrin_rpt"/>
</dbReference>
<evidence type="ECO:0000256" key="5">
    <source>
        <dbReference type="ARBA" id="ARBA00022833"/>
    </source>
</evidence>
<evidence type="ECO:0000313" key="15">
    <source>
        <dbReference type="Proteomes" id="UP000735302"/>
    </source>
</evidence>
<feature type="compositionally biased region" description="Polar residues" evidence="12">
    <location>
        <begin position="302"/>
        <end position="316"/>
    </location>
</feature>
<dbReference type="SUPFAM" id="SSF48403">
    <property type="entry name" value="Ankyrin repeat"/>
    <property type="match status" value="1"/>
</dbReference>
<dbReference type="PROSITE" id="PS50297">
    <property type="entry name" value="ANK_REP_REGION"/>
    <property type="match status" value="3"/>
</dbReference>
<dbReference type="PANTHER" id="PTHR24166">
    <property type="entry name" value="ROLLING PEBBLES, ISOFORM B"/>
    <property type="match status" value="1"/>
</dbReference>
<comment type="subcellular location">
    <subcellularLocation>
        <location evidence="8">Postsynapse</location>
    </subcellularLocation>
</comment>
<dbReference type="InterPro" id="IPR050889">
    <property type="entry name" value="Dendritic_Spine_Reg/Scaffold"/>
</dbReference>
<keyword evidence="3 11" id="KW-0863">Zinc-finger</keyword>
<evidence type="ECO:0000313" key="14">
    <source>
        <dbReference type="EMBL" id="GFN90321.1"/>
    </source>
</evidence>
<dbReference type="SUPFAM" id="SSF48452">
    <property type="entry name" value="TPR-like"/>
    <property type="match status" value="1"/>
</dbReference>
<keyword evidence="4" id="KW-0802">TPR repeat</keyword>
<feature type="region of interest" description="Disordered" evidence="12">
    <location>
        <begin position="246"/>
        <end position="338"/>
    </location>
</feature>
<name>A0AAV3Z710_9GAST</name>
<evidence type="ECO:0000256" key="3">
    <source>
        <dbReference type="ARBA" id="ARBA00022771"/>
    </source>
</evidence>
<dbReference type="Proteomes" id="UP000735302">
    <property type="component" value="Unassembled WGS sequence"/>
</dbReference>
<comment type="similarity">
    <text evidence="9">Belongs to the TANC family.</text>
</comment>
<feature type="repeat" description="ANK" evidence="10">
    <location>
        <begin position="1041"/>
        <end position="1073"/>
    </location>
</feature>